<dbReference type="GO" id="GO:0006400">
    <property type="term" value="P:tRNA modification"/>
    <property type="evidence" value="ECO:0007669"/>
    <property type="project" value="InterPro"/>
</dbReference>
<dbReference type="PANTHER" id="PTHR13452:SF10">
    <property type="entry name" value="THUMP DOMAIN-CONTAINING PROTEIN 1"/>
    <property type="match status" value="1"/>
</dbReference>
<comment type="caution">
    <text evidence="3">The sequence shown here is derived from an EMBL/GenBank/DDBJ whole genome shotgun (WGS) entry which is preliminary data.</text>
</comment>
<evidence type="ECO:0000313" key="4">
    <source>
        <dbReference type="Proteomes" id="UP000499080"/>
    </source>
</evidence>
<name>A0A4Y2C2R2_ARAVE</name>
<dbReference type="InterPro" id="IPR004114">
    <property type="entry name" value="THUMP_dom"/>
</dbReference>
<dbReference type="GO" id="GO:0003723">
    <property type="term" value="F:RNA binding"/>
    <property type="evidence" value="ECO:0007669"/>
    <property type="project" value="InterPro"/>
</dbReference>
<accession>A0A4Y2C2R2</accession>
<evidence type="ECO:0000259" key="2">
    <source>
        <dbReference type="Pfam" id="PF02926"/>
    </source>
</evidence>
<dbReference type="CDD" id="cd11717">
    <property type="entry name" value="THUMP_THUMPD1_like"/>
    <property type="match status" value="1"/>
</dbReference>
<dbReference type="SUPFAM" id="SSF143437">
    <property type="entry name" value="THUMP domain-like"/>
    <property type="match status" value="1"/>
</dbReference>
<keyword evidence="4" id="KW-1185">Reference proteome</keyword>
<proteinExistence type="predicted"/>
<feature type="region of interest" description="Disordered" evidence="1">
    <location>
        <begin position="1"/>
        <end position="22"/>
    </location>
</feature>
<sequence>MSSISKNKKRKNKKKYFQSNKKHRSGVLEAGLKGFLITCNHEHQCVKEAYNLLNEFADDLYGPEFETAEKSSDSKELDIEEELNKEIEAMKTKKRRFQQVCTMVKGILFINTTVPDPTNLATAIFDNVLQTGKRRGRFILKMIPIIVTCKATQIDIRKHLDEYLQEFTKDNKKLSYRIESRIRHNNNISTSHVLWYVRESVEKFAPEWVVSLTEPQLVFSIQILRSICCIGILKNYMEYRKYNLSEAAAINDKDTSQNTPQEDCDEKQDSSDEDNVNDKSNLQNSGDKLQMDENKDDKNIAQNNLQENSAEKQASSNENETLEN</sequence>
<evidence type="ECO:0000313" key="3">
    <source>
        <dbReference type="EMBL" id="GBL98760.1"/>
    </source>
</evidence>
<feature type="domain" description="THUMP" evidence="2">
    <location>
        <begin position="155"/>
        <end position="232"/>
    </location>
</feature>
<protein>
    <submittedName>
        <fullName evidence="3">THUMP domain-containing protein 1</fullName>
    </submittedName>
</protein>
<feature type="compositionally biased region" description="Polar residues" evidence="1">
    <location>
        <begin position="278"/>
        <end position="287"/>
    </location>
</feature>
<feature type="compositionally biased region" description="Acidic residues" evidence="1">
    <location>
        <begin position="262"/>
        <end position="275"/>
    </location>
</feature>
<evidence type="ECO:0000256" key="1">
    <source>
        <dbReference type="SAM" id="MobiDB-lite"/>
    </source>
</evidence>
<dbReference type="PANTHER" id="PTHR13452">
    <property type="entry name" value="THUMP DOMAIN CONTAINING PROTEIN 1-RELATED"/>
    <property type="match status" value="1"/>
</dbReference>
<dbReference type="EMBL" id="BGPR01000142">
    <property type="protein sequence ID" value="GBL98760.1"/>
    <property type="molecule type" value="Genomic_DNA"/>
</dbReference>
<dbReference type="OrthoDB" id="367221at2759"/>
<dbReference type="Proteomes" id="UP000499080">
    <property type="component" value="Unassembled WGS sequence"/>
</dbReference>
<feature type="compositionally biased region" description="Polar residues" evidence="1">
    <location>
        <begin position="300"/>
        <end position="324"/>
    </location>
</feature>
<gene>
    <name evidence="3" type="primary">THUMPD1</name>
    <name evidence="3" type="ORF">AVEN_8647_1</name>
</gene>
<dbReference type="InterPro" id="IPR040183">
    <property type="entry name" value="THUMPD1-like"/>
</dbReference>
<feature type="compositionally biased region" description="Basic and acidic residues" evidence="1">
    <location>
        <begin position="289"/>
        <end position="299"/>
    </location>
</feature>
<dbReference type="AlphaFoldDB" id="A0A4Y2C2R2"/>
<organism evidence="3 4">
    <name type="scientific">Araneus ventricosus</name>
    <name type="common">Orbweaver spider</name>
    <name type="synonym">Epeira ventricosa</name>
    <dbReference type="NCBI Taxonomy" id="182803"/>
    <lineage>
        <taxon>Eukaryota</taxon>
        <taxon>Metazoa</taxon>
        <taxon>Ecdysozoa</taxon>
        <taxon>Arthropoda</taxon>
        <taxon>Chelicerata</taxon>
        <taxon>Arachnida</taxon>
        <taxon>Araneae</taxon>
        <taxon>Araneomorphae</taxon>
        <taxon>Entelegynae</taxon>
        <taxon>Araneoidea</taxon>
        <taxon>Araneidae</taxon>
        <taxon>Araneus</taxon>
    </lineage>
</organism>
<feature type="region of interest" description="Disordered" evidence="1">
    <location>
        <begin position="253"/>
        <end position="324"/>
    </location>
</feature>
<dbReference type="Gene3D" id="3.30.2300.10">
    <property type="entry name" value="THUMP superfamily"/>
    <property type="match status" value="1"/>
</dbReference>
<dbReference type="Pfam" id="PF02926">
    <property type="entry name" value="THUMP"/>
    <property type="match status" value="1"/>
</dbReference>
<reference evidence="3 4" key="1">
    <citation type="journal article" date="2019" name="Sci. Rep.">
        <title>Orb-weaving spider Araneus ventricosus genome elucidates the spidroin gene catalogue.</title>
        <authorList>
            <person name="Kono N."/>
            <person name="Nakamura H."/>
            <person name="Ohtoshi R."/>
            <person name="Moran D.A.P."/>
            <person name="Shinohara A."/>
            <person name="Yoshida Y."/>
            <person name="Fujiwara M."/>
            <person name="Mori M."/>
            <person name="Tomita M."/>
            <person name="Arakawa K."/>
        </authorList>
    </citation>
    <scope>NUCLEOTIDE SEQUENCE [LARGE SCALE GENOMIC DNA]</scope>
</reference>